<feature type="transmembrane region" description="Helical" evidence="6">
    <location>
        <begin position="20"/>
        <end position="44"/>
    </location>
</feature>
<dbReference type="Pfam" id="PF03626">
    <property type="entry name" value="COX4_pro"/>
    <property type="match status" value="1"/>
</dbReference>
<protein>
    <recommendedName>
        <fullName evidence="9">Oxidase</fullName>
    </recommendedName>
</protein>
<proteinExistence type="predicted"/>
<dbReference type="Proteomes" id="UP000324974">
    <property type="component" value="Chromosome"/>
</dbReference>
<gene>
    <name evidence="7" type="ORF">PX52LOC_02288</name>
</gene>
<comment type="subcellular location">
    <subcellularLocation>
        <location evidence="1">Cell membrane</location>
        <topology evidence="1">Multi-pass membrane protein</topology>
    </subcellularLocation>
</comment>
<organism evidence="7 8">
    <name type="scientific">Limnoglobus roseus</name>
    <dbReference type="NCBI Taxonomy" id="2598579"/>
    <lineage>
        <taxon>Bacteria</taxon>
        <taxon>Pseudomonadati</taxon>
        <taxon>Planctomycetota</taxon>
        <taxon>Planctomycetia</taxon>
        <taxon>Gemmatales</taxon>
        <taxon>Gemmataceae</taxon>
        <taxon>Limnoglobus</taxon>
    </lineage>
</organism>
<evidence type="ECO:0000313" key="7">
    <source>
        <dbReference type="EMBL" id="QEL15373.1"/>
    </source>
</evidence>
<dbReference type="KEGG" id="lrs:PX52LOC_02288"/>
<dbReference type="OrthoDB" id="9973041at2"/>
<keyword evidence="4 6" id="KW-1133">Transmembrane helix</keyword>
<evidence type="ECO:0008006" key="9">
    <source>
        <dbReference type="Google" id="ProtNLM"/>
    </source>
</evidence>
<reference evidence="8" key="1">
    <citation type="submission" date="2019-08" db="EMBL/GenBank/DDBJ databases">
        <title>Limnoglobus roseus gen. nov., sp. nov., a novel freshwater planctomycete with a giant genome from the family Gemmataceae.</title>
        <authorList>
            <person name="Kulichevskaya I.S."/>
            <person name="Naumoff D.G."/>
            <person name="Miroshnikov K."/>
            <person name="Ivanova A."/>
            <person name="Philippov D.A."/>
            <person name="Hakobyan A."/>
            <person name="Rijpstra I.C."/>
            <person name="Sinninghe Damste J.S."/>
            <person name="Liesack W."/>
            <person name="Dedysh S.N."/>
        </authorList>
    </citation>
    <scope>NUCLEOTIDE SEQUENCE [LARGE SCALE GENOMIC DNA]</scope>
    <source>
        <strain evidence="8">PX52</strain>
    </source>
</reference>
<dbReference type="InterPro" id="IPR011743">
    <property type="entry name" value="Caa3_sub_IV"/>
</dbReference>
<feature type="transmembrane region" description="Helical" evidence="6">
    <location>
        <begin position="78"/>
        <end position="102"/>
    </location>
</feature>
<dbReference type="EMBL" id="CP042425">
    <property type="protein sequence ID" value="QEL15373.1"/>
    <property type="molecule type" value="Genomic_DNA"/>
</dbReference>
<evidence type="ECO:0000256" key="1">
    <source>
        <dbReference type="ARBA" id="ARBA00004651"/>
    </source>
</evidence>
<feature type="transmembrane region" description="Helical" evidence="6">
    <location>
        <begin position="51"/>
        <end position="72"/>
    </location>
</feature>
<evidence type="ECO:0000256" key="2">
    <source>
        <dbReference type="ARBA" id="ARBA00022475"/>
    </source>
</evidence>
<keyword evidence="5 6" id="KW-0472">Membrane</keyword>
<dbReference type="AlphaFoldDB" id="A0A5C1AB23"/>
<sequence length="109" mass="12100">MSDHVQKPIIFEEDHLPPATIGGSTLTFLILAGLACMATLIGFTDLGPAKVWVSLAVACVQGIVLTVFFMDLRHGDKLTWLTAVAALFWTFLLFLFTITDYLTRQFFAF</sequence>
<evidence type="ECO:0000313" key="8">
    <source>
        <dbReference type="Proteomes" id="UP000324974"/>
    </source>
</evidence>
<keyword evidence="2" id="KW-1003">Cell membrane</keyword>
<dbReference type="RefSeq" id="WP_149110194.1">
    <property type="nucleotide sequence ID" value="NZ_CP042425.1"/>
</dbReference>
<evidence type="ECO:0000256" key="3">
    <source>
        <dbReference type="ARBA" id="ARBA00022692"/>
    </source>
</evidence>
<dbReference type="NCBIfam" id="TIGR02229">
    <property type="entry name" value="caa3_sub_IV"/>
    <property type="match status" value="1"/>
</dbReference>
<keyword evidence="8" id="KW-1185">Reference proteome</keyword>
<evidence type="ECO:0000256" key="4">
    <source>
        <dbReference type="ARBA" id="ARBA00022989"/>
    </source>
</evidence>
<evidence type="ECO:0000256" key="5">
    <source>
        <dbReference type="ARBA" id="ARBA00023136"/>
    </source>
</evidence>
<accession>A0A5C1AB23</accession>
<dbReference type="InterPro" id="IPR005171">
    <property type="entry name" value="Cyt_c_oxidase_su4_prok"/>
</dbReference>
<keyword evidence="3 6" id="KW-0812">Transmembrane</keyword>
<name>A0A5C1AB23_9BACT</name>
<evidence type="ECO:0000256" key="6">
    <source>
        <dbReference type="SAM" id="Phobius"/>
    </source>
</evidence>
<dbReference type="GO" id="GO:0005886">
    <property type="term" value="C:plasma membrane"/>
    <property type="evidence" value="ECO:0007669"/>
    <property type="project" value="UniProtKB-SubCell"/>
</dbReference>